<keyword evidence="1" id="KW-0813">Transport</keyword>
<feature type="domain" description="ABC transporter" evidence="4">
    <location>
        <begin position="29"/>
        <end position="282"/>
    </location>
</feature>
<evidence type="ECO:0000256" key="1">
    <source>
        <dbReference type="ARBA" id="ARBA00022448"/>
    </source>
</evidence>
<dbReference type="InterPro" id="IPR050763">
    <property type="entry name" value="ABC_transporter_ATP-binding"/>
</dbReference>
<reference evidence="6" key="1">
    <citation type="journal article" date="2013" name="Proc. Natl. Acad. Sci. U.S.A.">
        <title>Improving the coverage of the cyanobacterial phylum using diversity-driven genome sequencing.</title>
        <authorList>
            <person name="Shih P.M."/>
            <person name="Wu D."/>
            <person name="Latifi A."/>
            <person name="Axen S.D."/>
            <person name="Fewer D.P."/>
            <person name="Talla E."/>
            <person name="Calteau A."/>
            <person name="Cai F."/>
            <person name="Tandeau de Marsac N."/>
            <person name="Rippka R."/>
            <person name="Herdman M."/>
            <person name="Sivonen K."/>
            <person name="Coursin T."/>
            <person name="Laurent T."/>
            <person name="Goodwin L."/>
            <person name="Nolan M."/>
            <person name="Davenport K.W."/>
            <person name="Han C.S."/>
            <person name="Rubin E.M."/>
            <person name="Eisen J.A."/>
            <person name="Woyke T."/>
            <person name="Gugger M."/>
            <person name="Kerfeld C.A."/>
        </authorList>
    </citation>
    <scope>NUCLEOTIDE SEQUENCE [LARGE SCALE GENOMIC DNA]</scope>
    <source>
        <strain evidence="6">ATCC 27147 / PCC 6307</strain>
    </source>
</reference>
<dbReference type="PANTHER" id="PTHR42711:SF4">
    <property type="entry name" value="ABC TRANSPORTER RELATED"/>
    <property type="match status" value="1"/>
</dbReference>
<dbReference type="Gene3D" id="3.40.50.300">
    <property type="entry name" value="P-loop containing nucleotide triphosphate hydrolases"/>
    <property type="match status" value="1"/>
</dbReference>
<dbReference type="InterPro" id="IPR017871">
    <property type="entry name" value="ABC_transporter-like_CS"/>
</dbReference>
<dbReference type="PROSITE" id="PS00211">
    <property type="entry name" value="ABC_TRANSPORTER_1"/>
    <property type="match status" value="1"/>
</dbReference>
<dbReference type="HOGENOM" id="CLU_000604_1_2_3"/>
<dbReference type="InterPro" id="IPR003439">
    <property type="entry name" value="ABC_transporter-like_ATP-bd"/>
</dbReference>
<evidence type="ECO:0000259" key="4">
    <source>
        <dbReference type="PROSITE" id="PS50893"/>
    </source>
</evidence>
<sequence>MSSSRRGRTLDRVGLPAPVRMAPDRMAIVRAQGLGKTYRVADKQPGLAGTLRHFVNRRERLIAAVQDVSFAIAPGEFVGFLGANGAGKTTTLKMLTGLIHPTSGTVEVAGCQPQRREADFLGQITLVMGQKQQLIWDLPPLDSLRVNAAVYGIPPAESRRRIAELAEMLELGDELRRPVRKLSLGQRMKAELLAALLHRPAVLFLDEPTLGLDVNAQARVRSFLADYNRRFGATVLLTSHYMADITALCPRVLLIHEGRLFYDGGLETLTQRLAPCREVRLELHAPLGAEAFASYGEVEAIEGREVRLLIPRERLTEQVGRLLADLAVVDLSVSDPPIEDIIGRLFHEGAVA</sequence>
<dbReference type="PROSITE" id="PS50893">
    <property type="entry name" value="ABC_TRANSPORTER_2"/>
    <property type="match status" value="1"/>
</dbReference>
<keyword evidence="3" id="KW-0067">ATP-binding</keyword>
<dbReference type="SUPFAM" id="SSF52540">
    <property type="entry name" value="P-loop containing nucleoside triphosphate hydrolases"/>
    <property type="match status" value="1"/>
</dbReference>
<dbReference type="EMBL" id="CP003495">
    <property type="protein sequence ID" value="AFY28034.1"/>
    <property type="molecule type" value="Genomic_DNA"/>
</dbReference>
<dbReference type="Proteomes" id="UP000010388">
    <property type="component" value="Chromosome"/>
</dbReference>
<dbReference type="InterPro" id="IPR003593">
    <property type="entry name" value="AAA+_ATPase"/>
</dbReference>
<evidence type="ECO:0000313" key="6">
    <source>
        <dbReference type="Proteomes" id="UP000010388"/>
    </source>
</evidence>
<protein>
    <submittedName>
        <fullName evidence="5">ABC-type uncharacterized transport system, ATPase component</fullName>
    </submittedName>
</protein>
<dbReference type="eggNOG" id="COG4586">
    <property type="taxonomic scope" value="Bacteria"/>
</dbReference>
<evidence type="ECO:0000313" key="5">
    <source>
        <dbReference type="EMBL" id="AFY28034.1"/>
    </source>
</evidence>
<dbReference type="KEGG" id="cgc:Cyagr_0848"/>
<accession>K9P640</accession>
<dbReference type="AlphaFoldDB" id="K9P640"/>
<dbReference type="SMART" id="SM00382">
    <property type="entry name" value="AAA"/>
    <property type="match status" value="1"/>
</dbReference>
<dbReference type="PATRIC" id="fig|292564.3.peg.797"/>
<gene>
    <name evidence="5" type="ordered locus">Cyagr_0848</name>
</gene>
<dbReference type="GO" id="GO:0005524">
    <property type="term" value="F:ATP binding"/>
    <property type="evidence" value="ECO:0007669"/>
    <property type="project" value="UniProtKB-KW"/>
</dbReference>
<proteinExistence type="predicted"/>
<dbReference type="Pfam" id="PF00005">
    <property type="entry name" value="ABC_tran"/>
    <property type="match status" value="1"/>
</dbReference>
<evidence type="ECO:0000256" key="3">
    <source>
        <dbReference type="ARBA" id="ARBA00022840"/>
    </source>
</evidence>
<organism evidence="5 6">
    <name type="scientific">Cyanobium gracile (strain ATCC 27147 / PCC 6307)</name>
    <dbReference type="NCBI Taxonomy" id="292564"/>
    <lineage>
        <taxon>Bacteria</taxon>
        <taxon>Bacillati</taxon>
        <taxon>Cyanobacteriota</taxon>
        <taxon>Cyanophyceae</taxon>
        <taxon>Synechococcales</taxon>
        <taxon>Prochlorococcaceae</taxon>
        <taxon>Cyanobium</taxon>
    </lineage>
</organism>
<dbReference type="PANTHER" id="PTHR42711">
    <property type="entry name" value="ABC TRANSPORTER ATP-BINDING PROTEIN"/>
    <property type="match status" value="1"/>
</dbReference>
<keyword evidence="2" id="KW-0547">Nucleotide-binding</keyword>
<dbReference type="STRING" id="292564.Cyagr_0848"/>
<dbReference type="InterPro" id="IPR027417">
    <property type="entry name" value="P-loop_NTPase"/>
</dbReference>
<dbReference type="GO" id="GO:0016887">
    <property type="term" value="F:ATP hydrolysis activity"/>
    <property type="evidence" value="ECO:0007669"/>
    <property type="project" value="InterPro"/>
</dbReference>
<name>K9P640_CYAGP</name>
<evidence type="ECO:0000256" key="2">
    <source>
        <dbReference type="ARBA" id="ARBA00022741"/>
    </source>
</evidence>